<accession>A0A9D3YUQ6</accession>
<keyword evidence="3" id="KW-1185">Reference proteome</keyword>
<comment type="caution">
    <text evidence="2">The sequence shown here is derived from an EMBL/GenBank/DDBJ whole genome shotgun (WGS) entry which is preliminary data.</text>
</comment>
<dbReference type="Proteomes" id="UP000828390">
    <property type="component" value="Unassembled WGS sequence"/>
</dbReference>
<feature type="region of interest" description="Disordered" evidence="1">
    <location>
        <begin position="36"/>
        <end position="60"/>
    </location>
</feature>
<proteinExistence type="predicted"/>
<evidence type="ECO:0000256" key="1">
    <source>
        <dbReference type="SAM" id="MobiDB-lite"/>
    </source>
</evidence>
<dbReference type="AlphaFoldDB" id="A0A9D3YUQ6"/>
<protein>
    <submittedName>
        <fullName evidence="2">Uncharacterized protein</fullName>
    </submittedName>
</protein>
<gene>
    <name evidence="2" type="ORF">DPMN_067119</name>
</gene>
<feature type="region of interest" description="Disordered" evidence="1">
    <location>
        <begin position="211"/>
        <end position="255"/>
    </location>
</feature>
<organism evidence="2 3">
    <name type="scientific">Dreissena polymorpha</name>
    <name type="common">Zebra mussel</name>
    <name type="synonym">Mytilus polymorpha</name>
    <dbReference type="NCBI Taxonomy" id="45954"/>
    <lineage>
        <taxon>Eukaryota</taxon>
        <taxon>Metazoa</taxon>
        <taxon>Spiralia</taxon>
        <taxon>Lophotrochozoa</taxon>
        <taxon>Mollusca</taxon>
        <taxon>Bivalvia</taxon>
        <taxon>Autobranchia</taxon>
        <taxon>Heteroconchia</taxon>
        <taxon>Euheterodonta</taxon>
        <taxon>Imparidentia</taxon>
        <taxon>Neoheterodontei</taxon>
        <taxon>Myida</taxon>
        <taxon>Dreissenoidea</taxon>
        <taxon>Dreissenidae</taxon>
        <taxon>Dreissena</taxon>
    </lineage>
</organism>
<reference evidence="2" key="1">
    <citation type="journal article" date="2019" name="bioRxiv">
        <title>The Genome of the Zebra Mussel, Dreissena polymorpha: A Resource for Invasive Species Research.</title>
        <authorList>
            <person name="McCartney M.A."/>
            <person name="Auch B."/>
            <person name="Kono T."/>
            <person name="Mallez S."/>
            <person name="Zhang Y."/>
            <person name="Obille A."/>
            <person name="Becker A."/>
            <person name="Abrahante J.E."/>
            <person name="Garbe J."/>
            <person name="Badalamenti J.P."/>
            <person name="Herman A."/>
            <person name="Mangelson H."/>
            <person name="Liachko I."/>
            <person name="Sullivan S."/>
            <person name="Sone E.D."/>
            <person name="Koren S."/>
            <person name="Silverstein K.A.T."/>
            <person name="Beckman K.B."/>
            <person name="Gohl D.M."/>
        </authorList>
    </citation>
    <scope>NUCLEOTIDE SEQUENCE</scope>
    <source>
        <strain evidence="2">Duluth1</strain>
        <tissue evidence="2">Whole animal</tissue>
    </source>
</reference>
<evidence type="ECO:0000313" key="3">
    <source>
        <dbReference type="Proteomes" id="UP000828390"/>
    </source>
</evidence>
<feature type="compositionally biased region" description="Polar residues" evidence="1">
    <location>
        <begin position="211"/>
        <end position="248"/>
    </location>
</feature>
<feature type="compositionally biased region" description="Low complexity" evidence="1">
    <location>
        <begin position="49"/>
        <end position="60"/>
    </location>
</feature>
<reference evidence="2" key="2">
    <citation type="submission" date="2020-11" db="EMBL/GenBank/DDBJ databases">
        <authorList>
            <person name="McCartney M.A."/>
            <person name="Auch B."/>
            <person name="Kono T."/>
            <person name="Mallez S."/>
            <person name="Becker A."/>
            <person name="Gohl D.M."/>
            <person name="Silverstein K.A.T."/>
            <person name="Koren S."/>
            <person name="Bechman K.B."/>
            <person name="Herman A."/>
            <person name="Abrahante J.E."/>
            <person name="Garbe J."/>
        </authorList>
    </citation>
    <scope>NUCLEOTIDE SEQUENCE</scope>
    <source>
        <strain evidence="2">Duluth1</strain>
        <tissue evidence="2">Whole animal</tissue>
    </source>
</reference>
<name>A0A9D3YUQ6_DREPO</name>
<sequence>MTINQNTIPFQPYVPGRDTVPNFQNLNMSATHTEASNVDLPTPTWSMSQRPQQDLNQLQQQHDYRHAPFRVLCDRNALSVHSAPAMSEFPNDLHGAQVAQNFNGKQPSMEFLKMYGSQNTGIVIEQKNGLIESDTENEDSDFTKKKLFKKEENISSVSDFNSSEDINLQTKACCKPTMINKDVGIEEKESFRIAKENLENALAKPQATGFYSSKTTLKSPQEHSQMPSELNNQNDSLKIIDNNATRTGFDSRDHT</sequence>
<dbReference type="EMBL" id="JAIWYP010000014">
    <property type="protein sequence ID" value="KAH3707708.1"/>
    <property type="molecule type" value="Genomic_DNA"/>
</dbReference>
<evidence type="ECO:0000313" key="2">
    <source>
        <dbReference type="EMBL" id="KAH3707708.1"/>
    </source>
</evidence>